<keyword evidence="5 8" id="KW-0539">Nucleus</keyword>
<evidence type="ECO:0000313" key="11">
    <source>
        <dbReference type="Proteomes" id="UP000326565"/>
    </source>
</evidence>
<keyword evidence="6 8" id="KW-0131">Cell cycle</keyword>
<feature type="compositionally biased region" description="Basic and acidic residues" evidence="9">
    <location>
        <begin position="477"/>
        <end position="494"/>
    </location>
</feature>
<gene>
    <name evidence="10" type="ORF">BDV29DRAFT_133568</name>
</gene>
<accession>A0A5N5X2V3</accession>
<evidence type="ECO:0000256" key="9">
    <source>
        <dbReference type="SAM" id="MobiDB-lite"/>
    </source>
</evidence>
<comment type="subcellular location">
    <subcellularLocation>
        <location evidence="1 8">Nucleus</location>
    </subcellularLocation>
</comment>
<evidence type="ECO:0000256" key="7">
    <source>
        <dbReference type="ARBA" id="ARBA00025253"/>
    </source>
</evidence>
<feature type="compositionally biased region" description="Polar residues" evidence="9">
    <location>
        <begin position="138"/>
        <end position="149"/>
    </location>
</feature>
<dbReference type="PANTHER" id="PTHR28124">
    <property type="entry name" value="DNA REPLICATION REGULATOR SLD2"/>
    <property type="match status" value="1"/>
</dbReference>
<feature type="compositionally biased region" description="Basic residues" evidence="9">
    <location>
        <begin position="362"/>
        <end position="377"/>
    </location>
</feature>
<dbReference type="InterPro" id="IPR021110">
    <property type="entry name" value="DNA_rep_checkpnt_protein"/>
</dbReference>
<dbReference type="AlphaFoldDB" id="A0A5N5X2V3"/>
<feature type="compositionally biased region" description="Polar residues" evidence="9">
    <location>
        <begin position="173"/>
        <end position="184"/>
    </location>
</feature>
<evidence type="ECO:0000256" key="5">
    <source>
        <dbReference type="ARBA" id="ARBA00023242"/>
    </source>
</evidence>
<proteinExistence type="inferred from homology"/>
<dbReference type="Proteomes" id="UP000326565">
    <property type="component" value="Unassembled WGS sequence"/>
</dbReference>
<keyword evidence="11" id="KW-1185">Reference proteome</keyword>
<dbReference type="GO" id="GO:0003688">
    <property type="term" value="F:DNA replication origin binding"/>
    <property type="evidence" value="ECO:0007669"/>
    <property type="project" value="TreeGrafter"/>
</dbReference>
<comment type="similarity">
    <text evidence="2 8">Belongs to the SLD2 family.</text>
</comment>
<dbReference type="FunFam" id="1.10.10.1460:FF:000001">
    <property type="entry name" value="DNA replication regulator Sld2"/>
    <property type="match status" value="1"/>
</dbReference>
<feature type="compositionally biased region" description="Polar residues" evidence="9">
    <location>
        <begin position="88"/>
        <end position="98"/>
    </location>
</feature>
<feature type="compositionally biased region" description="Gly residues" evidence="9">
    <location>
        <begin position="520"/>
        <end position="529"/>
    </location>
</feature>
<sequence>MASLNLSDIATQSARVRAELKEWERAFAAANEGRKADRSDIKKAPEIAAKYKEYSRLKSLEKSEKYEKKHQSKPVDLEERPRKRKYTSPESQNAQPESTPRKAAKGPFTTPSKPRAAAAHPSDVDPYDSPSALRRLFSPSTHQQSSSPLKTAIGPTPQRDGKALGLFDLLSESGGSTATPTATRIASMRGEAAQTPSKKRALDTITEEEEEDDSPRGERTPASASKSYFLSALFATPTTWRYATMMDDRKEVVPNEREPQTSADDAGQRAPESETPAFLRRSNSARYSASNPTGDGLSPINVRKRPQFVGKGLSALVQGLRDMEEERLDDELDVLRELEAEHTAMNTEVTDSQTVGNDTGRTFKKKGQKRTTRRVHMKPVVLKPKNGQRVSGSEHEDDTDDEPAAVAETQLQSIHEMVQDVDEAQDLLDAASLHSISEPEHDSDSDYEDQAKPLARSKSFSERLKEAIGVPQPQPADSRDKKPQPQVKEKETKRRERKINPQAHANYRSLKIRNRNSKGRGAGRFGRRR</sequence>
<feature type="region of interest" description="Disordered" evidence="9">
    <location>
        <begin position="250"/>
        <end position="303"/>
    </location>
</feature>
<dbReference type="InterPro" id="IPR040203">
    <property type="entry name" value="Sld2"/>
</dbReference>
<protein>
    <recommendedName>
        <fullName evidence="3 8">DNA replication regulator SLD2</fullName>
    </recommendedName>
</protein>
<feature type="region of interest" description="Disordered" evidence="9">
    <location>
        <begin position="29"/>
        <end position="228"/>
    </location>
</feature>
<evidence type="ECO:0000256" key="8">
    <source>
        <dbReference type="RuleBase" id="RU367067"/>
    </source>
</evidence>
<dbReference type="GO" id="GO:1902977">
    <property type="term" value="P:mitotic DNA replication preinitiation complex assembly"/>
    <property type="evidence" value="ECO:0007669"/>
    <property type="project" value="TreeGrafter"/>
</dbReference>
<comment type="function">
    <text evidence="7 8">Has a role in the initiation of DNA replication. Required at S-phase checkpoint.</text>
</comment>
<evidence type="ECO:0000256" key="4">
    <source>
        <dbReference type="ARBA" id="ARBA00022705"/>
    </source>
</evidence>
<dbReference type="PANTHER" id="PTHR28124:SF1">
    <property type="entry name" value="DNA REPLICATION REGULATOR SLD2"/>
    <property type="match status" value="1"/>
</dbReference>
<feature type="compositionally biased region" description="Polar residues" evidence="9">
    <location>
        <begin position="344"/>
        <end position="360"/>
    </location>
</feature>
<dbReference type="Pfam" id="PF11719">
    <property type="entry name" value="Drc1-Sld2"/>
    <property type="match status" value="1"/>
</dbReference>
<keyword evidence="4 8" id="KW-0235">DNA replication</keyword>
<dbReference type="EMBL" id="ML732222">
    <property type="protein sequence ID" value="KAB8073672.1"/>
    <property type="molecule type" value="Genomic_DNA"/>
</dbReference>
<feature type="compositionally biased region" description="Basic and acidic residues" evidence="9">
    <location>
        <begin position="250"/>
        <end position="259"/>
    </location>
</feature>
<dbReference type="CDD" id="cd22289">
    <property type="entry name" value="RecQL4_SLD2_NTD"/>
    <property type="match status" value="1"/>
</dbReference>
<evidence type="ECO:0000256" key="3">
    <source>
        <dbReference type="ARBA" id="ARBA00018363"/>
    </source>
</evidence>
<dbReference type="GO" id="GO:0000727">
    <property type="term" value="P:double-strand break repair via break-induced replication"/>
    <property type="evidence" value="ECO:0007669"/>
    <property type="project" value="TreeGrafter"/>
</dbReference>
<dbReference type="GO" id="GO:0031261">
    <property type="term" value="C:DNA replication preinitiation complex"/>
    <property type="evidence" value="ECO:0007669"/>
    <property type="project" value="TreeGrafter"/>
</dbReference>
<dbReference type="GO" id="GO:0003697">
    <property type="term" value="F:single-stranded DNA binding"/>
    <property type="evidence" value="ECO:0007669"/>
    <property type="project" value="TreeGrafter"/>
</dbReference>
<feature type="compositionally biased region" description="Low complexity" evidence="9">
    <location>
        <begin position="280"/>
        <end position="291"/>
    </location>
</feature>
<reference evidence="10 11" key="1">
    <citation type="submission" date="2019-04" db="EMBL/GenBank/DDBJ databases">
        <title>Friends and foes A comparative genomics study of 23 Aspergillus species from section Flavi.</title>
        <authorList>
            <consortium name="DOE Joint Genome Institute"/>
            <person name="Kjaerbolling I."/>
            <person name="Vesth T."/>
            <person name="Frisvad J.C."/>
            <person name="Nybo J.L."/>
            <person name="Theobald S."/>
            <person name="Kildgaard S."/>
            <person name="Isbrandt T."/>
            <person name="Kuo A."/>
            <person name="Sato A."/>
            <person name="Lyhne E.K."/>
            <person name="Kogle M.E."/>
            <person name="Wiebenga A."/>
            <person name="Kun R.S."/>
            <person name="Lubbers R.J."/>
            <person name="Makela M.R."/>
            <person name="Barry K."/>
            <person name="Chovatia M."/>
            <person name="Clum A."/>
            <person name="Daum C."/>
            <person name="Haridas S."/>
            <person name="He G."/>
            <person name="LaButti K."/>
            <person name="Lipzen A."/>
            <person name="Mondo S."/>
            <person name="Riley R."/>
            <person name="Salamov A."/>
            <person name="Simmons B.A."/>
            <person name="Magnuson J.K."/>
            <person name="Henrissat B."/>
            <person name="Mortensen U.H."/>
            <person name="Larsen T.O."/>
            <person name="Devries R.P."/>
            <person name="Grigoriev I.V."/>
            <person name="Machida M."/>
            <person name="Baker S.E."/>
            <person name="Andersen M.R."/>
        </authorList>
    </citation>
    <scope>NUCLEOTIDE SEQUENCE [LARGE SCALE GENOMIC DNA]</scope>
    <source>
        <strain evidence="10 11">CBS 151.66</strain>
    </source>
</reference>
<dbReference type="GO" id="GO:0006270">
    <property type="term" value="P:DNA replication initiation"/>
    <property type="evidence" value="ECO:0007669"/>
    <property type="project" value="UniProtKB-UniRule"/>
</dbReference>
<evidence type="ECO:0000313" key="10">
    <source>
        <dbReference type="EMBL" id="KAB8073672.1"/>
    </source>
</evidence>
<feature type="region of interest" description="Disordered" evidence="9">
    <location>
        <begin position="343"/>
        <end position="529"/>
    </location>
</feature>
<dbReference type="Gene3D" id="1.10.10.1460">
    <property type="match status" value="1"/>
</dbReference>
<name>A0A5N5X2V3_9EURO</name>
<organism evidence="10 11">
    <name type="scientific">Aspergillus leporis</name>
    <dbReference type="NCBI Taxonomy" id="41062"/>
    <lineage>
        <taxon>Eukaryota</taxon>
        <taxon>Fungi</taxon>
        <taxon>Dikarya</taxon>
        <taxon>Ascomycota</taxon>
        <taxon>Pezizomycotina</taxon>
        <taxon>Eurotiomycetes</taxon>
        <taxon>Eurotiomycetidae</taxon>
        <taxon>Eurotiales</taxon>
        <taxon>Aspergillaceae</taxon>
        <taxon>Aspergillus</taxon>
        <taxon>Aspergillus subgen. Circumdati</taxon>
    </lineage>
</organism>
<evidence type="ECO:0000256" key="6">
    <source>
        <dbReference type="ARBA" id="ARBA00023306"/>
    </source>
</evidence>
<evidence type="ECO:0000256" key="1">
    <source>
        <dbReference type="ARBA" id="ARBA00004123"/>
    </source>
</evidence>
<dbReference type="OrthoDB" id="8775810at2759"/>
<evidence type="ECO:0000256" key="2">
    <source>
        <dbReference type="ARBA" id="ARBA00007276"/>
    </source>
</evidence>
<feature type="compositionally biased region" description="Basic and acidic residues" evidence="9">
    <location>
        <begin position="32"/>
        <end position="81"/>
    </location>
</feature>